<feature type="domain" description="DNA ligase D 3'-phosphoesterase" evidence="2">
    <location>
        <begin position="38"/>
        <end position="151"/>
    </location>
</feature>
<dbReference type="PANTHER" id="PTHR39465">
    <property type="entry name" value="DNA LIGASE D, 3'-PHOSPHOESTERASE DOMAIN"/>
    <property type="match status" value="1"/>
</dbReference>
<dbReference type="RefSeq" id="WP_369424029.1">
    <property type="nucleotide sequence ID" value="NZ_PGCK01000006.1"/>
</dbReference>
<keyword evidence="3" id="KW-0436">Ligase</keyword>
<proteinExistence type="predicted"/>
<feature type="region of interest" description="Disordered" evidence="1">
    <location>
        <begin position="1"/>
        <end position="31"/>
    </location>
</feature>
<dbReference type="NCBIfam" id="TIGR02777">
    <property type="entry name" value="LigD_PE_dom"/>
    <property type="match status" value="1"/>
</dbReference>
<dbReference type="AlphaFoldDB" id="A0AAP2RCU6"/>
<dbReference type="GO" id="GO:0016874">
    <property type="term" value="F:ligase activity"/>
    <property type="evidence" value="ECO:0007669"/>
    <property type="project" value="UniProtKB-KW"/>
</dbReference>
<evidence type="ECO:0000259" key="2">
    <source>
        <dbReference type="Pfam" id="PF13298"/>
    </source>
</evidence>
<keyword evidence="4" id="KW-1185">Reference proteome</keyword>
<protein>
    <submittedName>
        <fullName evidence="3">DNA ligase</fullName>
    </submittedName>
</protein>
<dbReference type="Proteomes" id="UP001320159">
    <property type="component" value="Unassembled WGS sequence"/>
</dbReference>
<sequence length="202" mass="22735">MPAKESLERYRKKRDLSATPEPEGDDNKTSKGHIFVIQKHDASNLHYDFRLEVNGVLKSWAVPKGPSTDPDVKRLAMPTEDHPLEYAGFEGVIPEGHYGAGTVMVWDTGTYRNLRHDKENNEISMEDSINKGKIEVWLDGKKLKGGYVIIRTNLGGKESWLLKKMKDDMADPRRDPVSTEPDSAKTGRSLEEIAGEKGDKKE</sequence>
<dbReference type="PANTHER" id="PTHR39465:SF1">
    <property type="entry name" value="DNA LIGASE D 3'-PHOSPHOESTERASE DOMAIN-CONTAINING PROTEIN"/>
    <property type="match status" value="1"/>
</dbReference>
<comment type="caution">
    <text evidence="3">The sequence shown here is derived from an EMBL/GenBank/DDBJ whole genome shotgun (WGS) entry which is preliminary data.</text>
</comment>
<dbReference type="InterPro" id="IPR014144">
    <property type="entry name" value="LigD_PE_domain"/>
</dbReference>
<gene>
    <name evidence="3" type="ORF">CUJ83_08665</name>
</gene>
<evidence type="ECO:0000313" key="4">
    <source>
        <dbReference type="Proteomes" id="UP001320159"/>
    </source>
</evidence>
<evidence type="ECO:0000313" key="3">
    <source>
        <dbReference type="EMBL" id="MCD1295068.1"/>
    </source>
</evidence>
<reference evidence="3 4" key="1">
    <citation type="submission" date="2017-11" db="EMBL/GenBank/DDBJ databases">
        <title>Isolation and Characterization of Family Methanocellaceae Species from Potential Methane Hydrate Area Offshore Southwestern Taiwan.</title>
        <authorList>
            <person name="Zhang W.-L."/>
            <person name="Chen W.-C."/>
            <person name="Lai M.-C."/>
            <person name="Chen S.-C."/>
        </authorList>
    </citation>
    <scope>NUCLEOTIDE SEQUENCE [LARGE SCALE GENOMIC DNA]</scope>
    <source>
        <strain evidence="3 4">CWC-04</strain>
    </source>
</reference>
<accession>A0AAP2RCU6</accession>
<dbReference type="Pfam" id="PF13298">
    <property type="entry name" value="LigD_N"/>
    <property type="match status" value="1"/>
</dbReference>
<feature type="region of interest" description="Disordered" evidence="1">
    <location>
        <begin position="165"/>
        <end position="202"/>
    </location>
</feature>
<name>A0AAP2RCU6_9EURY</name>
<dbReference type="EMBL" id="PGCK01000006">
    <property type="protein sequence ID" value="MCD1295068.1"/>
    <property type="molecule type" value="Genomic_DNA"/>
</dbReference>
<evidence type="ECO:0000256" key="1">
    <source>
        <dbReference type="SAM" id="MobiDB-lite"/>
    </source>
</evidence>
<organism evidence="3 4">
    <name type="scientific">Methanooceanicella nereidis</name>
    <dbReference type="NCBI Taxonomy" id="2052831"/>
    <lineage>
        <taxon>Archaea</taxon>
        <taxon>Methanobacteriati</taxon>
        <taxon>Methanobacteriota</taxon>
        <taxon>Stenosarchaea group</taxon>
        <taxon>Methanomicrobia</taxon>
        <taxon>Methanocellales</taxon>
        <taxon>Methanocellaceae</taxon>
        <taxon>Methanooceanicella</taxon>
    </lineage>
</organism>